<feature type="domain" description="PHD-type" evidence="6">
    <location>
        <begin position="634"/>
        <end position="689"/>
    </location>
</feature>
<dbReference type="Gene3D" id="3.30.40.10">
    <property type="entry name" value="Zinc/RING finger domain, C3HC4 (zinc finger)"/>
    <property type="match status" value="3"/>
</dbReference>
<dbReference type="Pfam" id="PF13832">
    <property type="entry name" value="zf-HC5HC2H_2"/>
    <property type="match status" value="1"/>
</dbReference>
<feature type="compositionally biased region" description="Basic and acidic residues" evidence="5">
    <location>
        <begin position="749"/>
        <end position="761"/>
    </location>
</feature>
<feature type="domain" description="PHD-type" evidence="7">
    <location>
        <begin position="305"/>
        <end position="420"/>
    </location>
</feature>
<dbReference type="Pfam" id="PF00628">
    <property type="entry name" value="PHD"/>
    <property type="match status" value="1"/>
</dbReference>
<dbReference type="AlphaFoldDB" id="A0A1D1V5N0"/>
<evidence type="ECO:0000259" key="7">
    <source>
        <dbReference type="PROSITE" id="PS51805"/>
    </source>
</evidence>
<feature type="compositionally biased region" description="Polar residues" evidence="5">
    <location>
        <begin position="766"/>
        <end position="785"/>
    </location>
</feature>
<dbReference type="Proteomes" id="UP000186922">
    <property type="component" value="Unassembled WGS sequence"/>
</dbReference>
<dbReference type="PROSITE" id="PS51805">
    <property type="entry name" value="EPHD"/>
    <property type="match status" value="1"/>
</dbReference>
<dbReference type="InterPro" id="IPR001965">
    <property type="entry name" value="Znf_PHD"/>
</dbReference>
<feature type="compositionally biased region" description="Basic residues" evidence="5">
    <location>
        <begin position="734"/>
        <end position="748"/>
    </location>
</feature>
<dbReference type="InterPro" id="IPR019787">
    <property type="entry name" value="Znf_PHD-finger"/>
</dbReference>
<evidence type="ECO:0000313" key="8">
    <source>
        <dbReference type="EMBL" id="GAU96190.1"/>
    </source>
</evidence>
<dbReference type="PROSITE" id="PS01359">
    <property type="entry name" value="ZF_PHD_1"/>
    <property type="match status" value="2"/>
</dbReference>
<dbReference type="InterPro" id="IPR013083">
    <property type="entry name" value="Znf_RING/FYVE/PHD"/>
</dbReference>
<evidence type="ECO:0000259" key="6">
    <source>
        <dbReference type="PROSITE" id="PS50016"/>
    </source>
</evidence>
<dbReference type="Gene3D" id="2.30.30.1150">
    <property type="match status" value="1"/>
</dbReference>
<feature type="compositionally biased region" description="Acidic residues" evidence="5">
    <location>
        <begin position="61"/>
        <end position="86"/>
    </location>
</feature>
<dbReference type="PANTHER" id="PTHR47672:SF1">
    <property type="entry name" value="E3 UBIQUITIN-PROTEIN LIGASE SNT2"/>
    <property type="match status" value="1"/>
</dbReference>
<dbReference type="GO" id="GO:0008270">
    <property type="term" value="F:zinc ion binding"/>
    <property type="evidence" value="ECO:0007669"/>
    <property type="project" value="UniProtKB-KW"/>
</dbReference>
<sequence length="862" mass="96541">MIEQLSLLCLCSRSTSRRQVIGLVLLSRMSGIQDTRQDKRKSLTSRKEEDEEDDSHLSLPSDDEFSDSADSEEDPDLASETQDIEPADNTSKSPVRNKTSGPRRSKRSNFGNRYEQAISKEKEDATGVPVRNVNGLLGGENDWGDDDDESEEDDTDFNPEAFQNGKTDKHDGTDNDSASSSSEDDEPNGGNSKIEQEVKRPARGRKELLSSMMEQKRSIDEMLNDLASSSSLDGVKICCICLWDEYDVEADAVVQCDSCGVPVHEACYGVLGKELEEVHAENSDAQSSTETMPWFCDPCRFGQRDPVCVACPNRFGAFKQTVKGDWIHSVCARYIKEIYFQDEKRVSDVVTSSVPHSRWADRPCIVCEDVYAKNAGITIQCETGMCKKALHATCAMLVGSAAEIEQELGYPLAVYCPDHMIKEDKVSNRRCFLASLGIQRKHQYALENIDETERERLAIAEKKQREMYLKSRGESHPELKPSVRPLHSAHSLIMKGHERSEALGHFSKPVVNPNPSLENLHFARPDFRPEFVAYVHKREKMIVDYLERLEVAQNKRKQLSVPKNPVVVNKSKSTLKRKLVELKATQGSIATLLTTFSRYVDKKFLPEKTSPELGDDAEGVTNGGSGLSSARAKLVVCKACSSSSFPQRMVQCDDCRARFHLKCLDPPLTTMPNRRHKGVKWQCSDCAPTDEDSEEGSAEADATEGRKRRSLQGKNPLREKRDEVIAPPPLLPGQKRRGRKPGFRPQKKVRPEEPQREDAFAKQEPGSDTLTANSQGLPSSQTSKGSKGRKRIVEEDKFGTCVQCKVDCSNKNAVECDQCHDWYHFATCLNPPCTKSPRRKFYDWICEECSDIGNDEAAEISD</sequence>
<comment type="caution">
    <text evidence="8">The sequence shown here is derived from an EMBL/GenBank/DDBJ whole genome shotgun (WGS) entry which is preliminary data.</text>
</comment>
<dbReference type="GO" id="GO:0048189">
    <property type="term" value="C:Lid2 complex"/>
    <property type="evidence" value="ECO:0007669"/>
    <property type="project" value="TreeGrafter"/>
</dbReference>
<keyword evidence="3" id="KW-0862">Zinc</keyword>
<evidence type="ECO:0008006" key="10">
    <source>
        <dbReference type="Google" id="ProtNLM"/>
    </source>
</evidence>
<reference evidence="8 9" key="1">
    <citation type="journal article" date="2016" name="Nat. Commun.">
        <title>Extremotolerant tardigrade genome and improved radiotolerance of human cultured cells by tardigrade-unique protein.</title>
        <authorList>
            <person name="Hashimoto T."/>
            <person name="Horikawa D.D."/>
            <person name="Saito Y."/>
            <person name="Kuwahara H."/>
            <person name="Kozuka-Hata H."/>
            <person name="Shin-I T."/>
            <person name="Minakuchi Y."/>
            <person name="Ohishi K."/>
            <person name="Motoyama A."/>
            <person name="Aizu T."/>
            <person name="Enomoto A."/>
            <person name="Kondo K."/>
            <person name="Tanaka S."/>
            <person name="Hara Y."/>
            <person name="Koshikawa S."/>
            <person name="Sagara H."/>
            <person name="Miura T."/>
            <person name="Yokobori S."/>
            <person name="Miyagawa K."/>
            <person name="Suzuki Y."/>
            <person name="Kubo T."/>
            <person name="Oyama M."/>
            <person name="Kohara Y."/>
            <person name="Fujiyama A."/>
            <person name="Arakawa K."/>
            <person name="Katayama T."/>
            <person name="Toyoda A."/>
            <person name="Kunieda T."/>
        </authorList>
    </citation>
    <scope>NUCLEOTIDE SEQUENCE [LARGE SCALE GENOMIC DNA]</scope>
    <source>
        <strain evidence="8 9">YOKOZUNA-1</strain>
    </source>
</reference>
<feature type="compositionally biased region" description="Polar residues" evidence="5">
    <location>
        <begin position="88"/>
        <end position="100"/>
    </location>
</feature>
<dbReference type="SMART" id="SM00249">
    <property type="entry name" value="PHD"/>
    <property type="match status" value="4"/>
</dbReference>
<dbReference type="InterPro" id="IPR011011">
    <property type="entry name" value="Znf_FYVE_PHD"/>
</dbReference>
<proteinExistence type="predicted"/>
<feature type="compositionally biased region" description="Basic and acidic residues" evidence="5">
    <location>
        <begin position="35"/>
        <end position="48"/>
    </location>
</feature>
<keyword evidence="2 4" id="KW-0863">Zinc-finger</keyword>
<keyword evidence="9" id="KW-1185">Reference proteome</keyword>
<evidence type="ECO:0000256" key="4">
    <source>
        <dbReference type="PROSITE-ProRule" id="PRU00146"/>
    </source>
</evidence>
<dbReference type="InterPro" id="IPR029617">
    <property type="entry name" value="Snt2"/>
</dbReference>
<feature type="region of interest" description="Disordered" evidence="5">
    <location>
        <begin position="685"/>
        <end position="790"/>
    </location>
</feature>
<protein>
    <recommendedName>
        <fullName evidence="10">PHD finger protein 14</fullName>
    </recommendedName>
</protein>
<name>A0A1D1V5N0_RAMVA</name>
<feature type="compositionally biased region" description="Acidic residues" evidence="5">
    <location>
        <begin position="142"/>
        <end position="157"/>
    </location>
</feature>
<keyword evidence="1" id="KW-0479">Metal-binding</keyword>
<dbReference type="GO" id="GO:0036205">
    <property type="term" value="P:histone catabolic process"/>
    <property type="evidence" value="ECO:0007669"/>
    <property type="project" value="TreeGrafter"/>
</dbReference>
<dbReference type="GO" id="GO:0004842">
    <property type="term" value="F:ubiquitin-protein transferase activity"/>
    <property type="evidence" value="ECO:0007669"/>
    <property type="project" value="TreeGrafter"/>
</dbReference>
<dbReference type="SUPFAM" id="SSF57903">
    <property type="entry name" value="FYVE/PHD zinc finger"/>
    <property type="match status" value="3"/>
</dbReference>
<accession>A0A1D1V5N0</accession>
<evidence type="ECO:0000256" key="1">
    <source>
        <dbReference type="ARBA" id="ARBA00022723"/>
    </source>
</evidence>
<evidence type="ECO:0000256" key="3">
    <source>
        <dbReference type="ARBA" id="ARBA00022833"/>
    </source>
</evidence>
<dbReference type="PANTHER" id="PTHR47672">
    <property type="entry name" value="E3 UBIQUITIN-PROTEIN LIGASE SNT2"/>
    <property type="match status" value="1"/>
</dbReference>
<evidence type="ECO:0000256" key="2">
    <source>
        <dbReference type="ARBA" id="ARBA00022771"/>
    </source>
</evidence>
<dbReference type="EMBL" id="BDGG01000003">
    <property type="protein sequence ID" value="GAU96190.1"/>
    <property type="molecule type" value="Genomic_DNA"/>
</dbReference>
<gene>
    <name evidence="8" type="primary">RvY_07673-1</name>
    <name evidence="8" type="synonym">RvY_07673.1</name>
    <name evidence="8" type="ORF">RvY_07673</name>
</gene>
<dbReference type="PROSITE" id="PS50016">
    <property type="entry name" value="ZF_PHD_2"/>
    <property type="match status" value="1"/>
</dbReference>
<organism evidence="8 9">
    <name type="scientific">Ramazzottius varieornatus</name>
    <name type="common">Water bear</name>
    <name type="synonym">Tardigrade</name>
    <dbReference type="NCBI Taxonomy" id="947166"/>
    <lineage>
        <taxon>Eukaryota</taxon>
        <taxon>Metazoa</taxon>
        <taxon>Ecdysozoa</taxon>
        <taxon>Tardigrada</taxon>
        <taxon>Eutardigrada</taxon>
        <taxon>Parachela</taxon>
        <taxon>Hypsibioidea</taxon>
        <taxon>Ramazzottiidae</taxon>
        <taxon>Ramazzottius</taxon>
    </lineage>
</organism>
<dbReference type="InterPro" id="IPR034732">
    <property type="entry name" value="EPHD"/>
</dbReference>
<evidence type="ECO:0000313" key="9">
    <source>
        <dbReference type="Proteomes" id="UP000186922"/>
    </source>
</evidence>
<evidence type="ECO:0000256" key="5">
    <source>
        <dbReference type="SAM" id="MobiDB-lite"/>
    </source>
</evidence>
<feature type="compositionally biased region" description="Acidic residues" evidence="5">
    <location>
        <begin position="688"/>
        <end position="702"/>
    </location>
</feature>
<dbReference type="OrthoDB" id="336088at2759"/>
<feature type="region of interest" description="Disordered" evidence="5">
    <location>
        <begin position="34"/>
        <end position="205"/>
    </location>
</feature>
<dbReference type="InterPro" id="IPR019786">
    <property type="entry name" value="Zinc_finger_PHD-type_CS"/>
</dbReference>
<feature type="compositionally biased region" description="Basic and acidic residues" evidence="5">
    <location>
        <begin position="194"/>
        <end position="205"/>
    </location>
</feature>